<dbReference type="Proteomes" id="UP000010472">
    <property type="component" value="Chromosome"/>
</dbReference>
<evidence type="ECO:0000256" key="3">
    <source>
        <dbReference type="SAM" id="Phobius"/>
    </source>
</evidence>
<dbReference type="Gene3D" id="1.25.40.20">
    <property type="entry name" value="Ankyrin repeat-containing domain"/>
    <property type="match status" value="1"/>
</dbReference>
<reference evidence="4 5" key="1">
    <citation type="submission" date="2012-06" db="EMBL/GenBank/DDBJ databases">
        <title>Finished chromosome of genome of Crinalium epipsammum PCC 9333.</title>
        <authorList>
            <consortium name="US DOE Joint Genome Institute"/>
            <person name="Gugger M."/>
            <person name="Coursin T."/>
            <person name="Rippka R."/>
            <person name="Tandeau De Marsac N."/>
            <person name="Huntemann M."/>
            <person name="Wei C.-L."/>
            <person name="Han J."/>
            <person name="Detter J.C."/>
            <person name="Han C."/>
            <person name="Tapia R."/>
            <person name="Davenport K."/>
            <person name="Daligault H."/>
            <person name="Erkkila T."/>
            <person name="Gu W."/>
            <person name="Munk A.C.C."/>
            <person name="Teshima H."/>
            <person name="Xu Y."/>
            <person name="Chain P."/>
            <person name="Chen A."/>
            <person name="Krypides N."/>
            <person name="Mavromatis K."/>
            <person name="Markowitz V."/>
            <person name="Szeto E."/>
            <person name="Ivanova N."/>
            <person name="Mikhailova N."/>
            <person name="Ovchinnikova G."/>
            <person name="Pagani I."/>
            <person name="Pati A."/>
            <person name="Goodwin L."/>
            <person name="Peters L."/>
            <person name="Pitluck S."/>
            <person name="Woyke T."/>
            <person name="Kerfeld C."/>
        </authorList>
    </citation>
    <scope>NUCLEOTIDE SEQUENCE [LARGE SCALE GENOMIC DNA]</scope>
    <source>
        <strain evidence="4 5">PCC 9333</strain>
    </source>
</reference>
<dbReference type="Pfam" id="PF00023">
    <property type="entry name" value="Ank"/>
    <property type="match status" value="1"/>
</dbReference>
<protein>
    <submittedName>
        <fullName evidence="4">Ankyrin</fullName>
    </submittedName>
</protein>
<feature type="region of interest" description="Disordered" evidence="2">
    <location>
        <begin position="49"/>
        <end position="82"/>
    </location>
</feature>
<keyword evidence="5" id="KW-1185">Reference proteome</keyword>
<name>K9VUX6_9CYAN</name>
<proteinExistence type="predicted"/>
<evidence type="ECO:0000256" key="1">
    <source>
        <dbReference type="PROSITE-ProRule" id="PRU00023"/>
    </source>
</evidence>
<dbReference type="STRING" id="1173022.Cri9333_0301"/>
<dbReference type="OrthoDB" id="7543342at2"/>
<organism evidence="4 5">
    <name type="scientific">Crinalium epipsammum PCC 9333</name>
    <dbReference type="NCBI Taxonomy" id="1173022"/>
    <lineage>
        <taxon>Bacteria</taxon>
        <taxon>Bacillati</taxon>
        <taxon>Cyanobacteriota</taxon>
        <taxon>Cyanophyceae</taxon>
        <taxon>Gomontiellales</taxon>
        <taxon>Gomontiellaceae</taxon>
        <taxon>Crinalium</taxon>
    </lineage>
</organism>
<gene>
    <name evidence="4" type="ORF">Cri9333_0301</name>
</gene>
<evidence type="ECO:0000313" key="5">
    <source>
        <dbReference type="Proteomes" id="UP000010472"/>
    </source>
</evidence>
<keyword evidence="3" id="KW-1133">Transmembrane helix</keyword>
<dbReference type="PROSITE" id="PS50297">
    <property type="entry name" value="ANK_REP_REGION"/>
    <property type="match status" value="1"/>
</dbReference>
<feature type="transmembrane region" description="Helical" evidence="3">
    <location>
        <begin position="6"/>
        <end position="25"/>
    </location>
</feature>
<accession>K9VUX6</accession>
<dbReference type="PROSITE" id="PS50088">
    <property type="entry name" value="ANK_REPEAT"/>
    <property type="match status" value="1"/>
</dbReference>
<dbReference type="EMBL" id="CP003620">
    <property type="protein sequence ID" value="AFZ11287.1"/>
    <property type="molecule type" value="Genomic_DNA"/>
</dbReference>
<keyword evidence="1" id="KW-0040">ANK repeat</keyword>
<dbReference type="InterPro" id="IPR002110">
    <property type="entry name" value="Ankyrin_rpt"/>
</dbReference>
<dbReference type="SMART" id="SM00248">
    <property type="entry name" value="ANK"/>
    <property type="match status" value="1"/>
</dbReference>
<evidence type="ECO:0000313" key="4">
    <source>
        <dbReference type="EMBL" id="AFZ11287.1"/>
    </source>
</evidence>
<keyword evidence="3" id="KW-0472">Membrane</keyword>
<feature type="repeat" description="ANK" evidence="1">
    <location>
        <begin position="25"/>
        <end position="57"/>
    </location>
</feature>
<evidence type="ECO:0000256" key="2">
    <source>
        <dbReference type="SAM" id="MobiDB-lite"/>
    </source>
</evidence>
<dbReference type="eggNOG" id="COG0666">
    <property type="taxonomic scope" value="Bacteria"/>
</dbReference>
<dbReference type="HOGENOM" id="CLU_2552538_0_0_3"/>
<sequence length="82" mass="9024">MQKKNLSLLGITTVAIVVKIFNYWTGNTLLHAAARSGKKETLKLLLAHGANPKAKNTEGKTPRETTSNQDIQALLKRHSDTK</sequence>
<dbReference type="RefSeq" id="WP_015201429.1">
    <property type="nucleotide sequence ID" value="NC_019753.1"/>
</dbReference>
<dbReference type="AlphaFoldDB" id="K9VUX6"/>
<keyword evidence="3" id="KW-0812">Transmembrane</keyword>
<dbReference type="InterPro" id="IPR036770">
    <property type="entry name" value="Ankyrin_rpt-contain_sf"/>
</dbReference>
<dbReference type="KEGG" id="cep:Cri9333_0301"/>
<dbReference type="SUPFAM" id="SSF48403">
    <property type="entry name" value="Ankyrin repeat"/>
    <property type="match status" value="1"/>
</dbReference>